<proteinExistence type="predicted"/>
<protein>
    <submittedName>
        <fullName evidence="2">Uncharacterized protein</fullName>
    </submittedName>
</protein>
<keyword evidence="3" id="KW-1185">Reference proteome</keyword>
<reference evidence="2" key="1">
    <citation type="submission" date="2023-10" db="EMBL/GenBank/DDBJ databases">
        <authorList>
            <person name="Chen Y."/>
            <person name="Shah S."/>
            <person name="Dougan E. K."/>
            <person name="Thang M."/>
            <person name="Chan C."/>
        </authorList>
    </citation>
    <scope>NUCLEOTIDE SEQUENCE [LARGE SCALE GENOMIC DNA]</scope>
</reference>
<dbReference type="Proteomes" id="UP001189429">
    <property type="component" value="Unassembled WGS sequence"/>
</dbReference>
<name>A0ABN9UYB9_9DINO</name>
<evidence type="ECO:0000256" key="1">
    <source>
        <dbReference type="SAM" id="MobiDB-lite"/>
    </source>
</evidence>
<dbReference type="EMBL" id="CAUYUJ010016435">
    <property type="protein sequence ID" value="CAK0865289.1"/>
    <property type="molecule type" value="Genomic_DNA"/>
</dbReference>
<gene>
    <name evidence="2" type="ORF">PCOR1329_LOCUS52858</name>
</gene>
<accession>A0ABN9UYB9</accession>
<comment type="caution">
    <text evidence="2">The sequence shown here is derived from an EMBL/GenBank/DDBJ whole genome shotgun (WGS) entry which is preliminary data.</text>
</comment>
<evidence type="ECO:0000313" key="3">
    <source>
        <dbReference type="Proteomes" id="UP001189429"/>
    </source>
</evidence>
<organism evidence="2 3">
    <name type="scientific">Prorocentrum cordatum</name>
    <dbReference type="NCBI Taxonomy" id="2364126"/>
    <lineage>
        <taxon>Eukaryota</taxon>
        <taxon>Sar</taxon>
        <taxon>Alveolata</taxon>
        <taxon>Dinophyceae</taxon>
        <taxon>Prorocentrales</taxon>
        <taxon>Prorocentraceae</taxon>
        <taxon>Prorocentrum</taxon>
    </lineage>
</organism>
<feature type="region of interest" description="Disordered" evidence="1">
    <location>
        <begin position="335"/>
        <end position="369"/>
    </location>
</feature>
<evidence type="ECO:0000313" key="2">
    <source>
        <dbReference type="EMBL" id="CAK0865289.1"/>
    </source>
</evidence>
<sequence length="1149" mass="122954">MPLTAGALAAHDARAADGGGGAGGIFGSPVAKGAARVCVGCDSEVTFGKAAGGDEGPLCSPCVTAVERMQIFRSADAAAKAFSESSALKAEWLATRDLPSSQTAPNQSVSTEMDATTTIYVDALCLNAAELAFLSKRRVNSFNVAPFKGWTVNGSPEDCYAVIDDMDPVATAGYRRVRVALGTSTNLRIDHLVANGTQLPSQGFLSFQAWNQERCQGMDQGNLLGSGIKATQLKGKQDGLRKRRSLDAYDESEFTRKVTQRVSNPDGDDDGSGFLPDSISQVAGTVVGAAKRHKKGESRGSASVVDASGGNPVSAKVFGAISRVVGKFRFMGVASSAGPTAQSPRDSRTPQDCKTAVSGGQGQGHRAADDSASAAATAKLYSECPVDNKDKCYYWIQQNDIPAILSGKKMGKAQIEGNALLGRLSGVRECAGVRSVLKTHMELVDVAYKVRHTAADQLDESEELALHAKLKKADVKYPWEQISYMVLRGLRKDVKAFEASFDNISDEAIVKFIDKATCFNIGGDALATDFDPLAPSLNNGSSTAAQKYSLFADFVVQEVLCQWISNDKESAHAVVRLAQAIFTKINAELRDASCPKDLEAESLAVRHIMKVILALSSSSDDLATLPEKMSCINHAVSTASGSPESIGAMIWSALQGANYHAQAIGQIQTAMRAWEKHGASVKAQSDWLESMTDEDEPLSKEAFDAENFMGTMAHLEQVFKDLLVWHSSTFRPNSLDCVDNMARQVLSGAYNHVTGNGKGKATADTSQERLNAVLTVAQLAKKLFPMDDDIHGMETTLRKKVSTQTEVAKVTSLKSAMRDTMERISCDGEVPAPIRSKLLESIKGVGKVASNADAEAELNVVFWRWSSLVFEDRSTNGTKFENDEAALMQVASALAPANAKTAKKAVQYLAEARQLHVAHTALIGMGEVADVIAADTAAAPWVQDGLSRVMALVEIRASLAETAKQKWACWDTATELLDQRAAFMKDVAAAIGVVAKVPLDAAYKKLVERNGGAEGGKKWTGNFKGKTWKQLVKHGTATLLSDSMDIDAILQLAADVETEYEHYAAKCEAVSLPEIDATTKKHYAVEVDKGRSIGHIAAAIKVLDTTGDGDQLYSSIRKIDVKLKGALKVLKPIDVLPALLHKKFDQVLG</sequence>